<dbReference type="InterPro" id="IPR008952">
    <property type="entry name" value="Tetraspanin_EC2_sf"/>
</dbReference>
<name>A0A401S4B7_CHIPU</name>
<evidence type="ECO:0000256" key="11">
    <source>
        <dbReference type="ARBA" id="ARBA00056423"/>
    </source>
</evidence>
<evidence type="ECO:0000313" key="15">
    <source>
        <dbReference type="EMBL" id="GCC25222.1"/>
    </source>
</evidence>
<evidence type="ECO:0000256" key="13">
    <source>
        <dbReference type="ARBA" id="ARBA00073329"/>
    </source>
</evidence>
<feature type="transmembrane region" description="Helical" evidence="14">
    <location>
        <begin position="160"/>
        <end position="181"/>
    </location>
</feature>
<sequence>MAQFMMKMIQCLPFIKKADMGELSPLIFKEGRFHDDEMGQAGRSRCPEADGAETLSDLQSELGPQWLCQQYKQQCRNNKVNGCVKYLMFLSNFMFTLLGYLILGIGVWGLIDKESLELANISSLSTDPMLAFVVVGLIVGVFPCSGCVGALRENQCLLKFFMAGILMFVTAEIIGGVVVYAQRDRIEHFLKNSMTLGVKRYQDDPDVRFIINEIQQGLMCCGVESYHDWQLNMYFNCSSPGVHACGAPASCCINPQENGTQCGFGTLHMEEVTAQNYIYLRGCMSQLTSWFNSNIDSIGAFGVILMVIQVLGLIFAMKLLSDIELIKAYW</sequence>
<keyword evidence="8 14" id="KW-0472">Membrane</keyword>
<dbReference type="PANTHER" id="PTHR19282:SF550">
    <property type="entry name" value="TETRASPANIN-10"/>
    <property type="match status" value="1"/>
</dbReference>
<dbReference type="Proteomes" id="UP000287033">
    <property type="component" value="Unassembled WGS sequence"/>
</dbReference>
<evidence type="ECO:0000256" key="1">
    <source>
        <dbReference type="ARBA" id="ARBA00004414"/>
    </source>
</evidence>
<dbReference type="OMA" id="CINPQEN"/>
<gene>
    <name evidence="15" type="ORF">chiPu_0003630</name>
</gene>
<evidence type="ECO:0000313" key="16">
    <source>
        <dbReference type="Proteomes" id="UP000287033"/>
    </source>
</evidence>
<dbReference type="GO" id="GO:0031902">
    <property type="term" value="C:late endosome membrane"/>
    <property type="evidence" value="ECO:0007669"/>
    <property type="project" value="UniProtKB-SubCell"/>
</dbReference>
<dbReference type="Gene3D" id="1.10.1450.10">
    <property type="entry name" value="Tetraspanin"/>
    <property type="match status" value="1"/>
</dbReference>
<keyword evidence="16" id="KW-1185">Reference proteome</keyword>
<evidence type="ECO:0000256" key="6">
    <source>
        <dbReference type="ARBA" id="ARBA00022753"/>
    </source>
</evidence>
<evidence type="ECO:0000256" key="10">
    <source>
        <dbReference type="ARBA" id="ARBA00023180"/>
    </source>
</evidence>
<comment type="subcellular location">
    <subcellularLocation>
        <location evidence="2">Cell membrane</location>
        <topology evidence="2">Multi-pass membrane protein</topology>
    </subcellularLocation>
    <subcellularLocation>
        <location evidence="1">Late endosome membrane</location>
    </subcellularLocation>
</comment>
<dbReference type="EMBL" id="BEZZ01000080">
    <property type="protein sequence ID" value="GCC25222.1"/>
    <property type="molecule type" value="Genomic_DNA"/>
</dbReference>
<comment type="similarity">
    <text evidence="3">Belongs to the tetraspanin (TM4SF) family.</text>
</comment>
<evidence type="ECO:0000256" key="14">
    <source>
        <dbReference type="SAM" id="Phobius"/>
    </source>
</evidence>
<evidence type="ECO:0000256" key="7">
    <source>
        <dbReference type="ARBA" id="ARBA00022989"/>
    </source>
</evidence>
<reference evidence="15 16" key="1">
    <citation type="journal article" date="2018" name="Nat. Ecol. Evol.">
        <title>Shark genomes provide insights into elasmobranch evolution and the origin of vertebrates.</title>
        <authorList>
            <person name="Hara Y"/>
            <person name="Yamaguchi K"/>
            <person name="Onimaru K"/>
            <person name="Kadota M"/>
            <person name="Koyanagi M"/>
            <person name="Keeley SD"/>
            <person name="Tatsumi K"/>
            <person name="Tanaka K"/>
            <person name="Motone F"/>
            <person name="Kageyama Y"/>
            <person name="Nozu R"/>
            <person name="Adachi N"/>
            <person name="Nishimura O"/>
            <person name="Nakagawa R"/>
            <person name="Tanegashima C"/>
            <person name="Kiyatake I"/>
            <person name="Matsumoto R"/>
            <person name="Murakumo K"/>
            <person name="Nishida K"/>
            <person name="Terakita A"/>
            <person name="Kuratani S"/>
            <person name="Sato K"/>
            <person name="Hyodo S Kuraku.S."/>
        </authorList>
    </citation>
    <scope>NUCLEOTIDE SEQUENCE [LARGE SCALE GENOMIC DNA]</scope>
</reference>
<feature type="transmembrane region" description="Helical" evidence="14">
    <location>
        <begin position="86"/>
        <end position="111"/>
    </location>
</feature>
<keyword evidence="9" id="KW-1015">Disulfide bond</keyword>
<accession>A0A401S4B7</accession>
<keyword evidence="7 14" id="KW-1133">Transmembrane helix</keyword>
<feature type="transmembrane region" description="Helical" evidence="14">
    <location>
        <begin position="298"/>
        <end position="320"/>
    </location>
</feature>
<proteinExistence type="inferred from homology"/>
<evidence type="ECO:0000256" key="12">
    <source>
        <dbReference type="ARBA" id="ARBA00065909"/>
    </source>
</evidence>
<dbReference type="STRING" id="137246.A0A401S4B7"/>
<evidence type="ECO:0000256" key="9">
    <source>
        <dbReference type="ARBA" id="ARBA00023157"/>
    </source>
</evidence>
<evidence type="ECO:0000256" key="4">
    <source>
        <dbReference type="ARBA" id="ARBA00022475"/>
    </source>
</evidence>
<feature type="transmembrane region" description="Helical" evidence="14">
    <location>
        <begin position="131"/>
        <end position="151"/>
    </location>
</feature>
<dbReference type="AlphaFoldDB" id="A0A401S4B7"/>
<protein>
    <recommendedName>
        <fullName evidence="13">Tetraspanin-15</fullName>
    </recommendedName>
</protein>
<dbReference type="GO" id="GO:0019899">
    <property type="term" value="F:enzyme binding"/>
    <property type="evidence" value="ECO:0007669"/>
    <property type="project" value="UniProtKB-ARBA"/>
</dbReference>
<dbReference type="InterPro" id="IPR018499">
    <property type="entry name" value="Tetraspanin/Peripherin"/>
</dbReference>
<evidence type="ECO:0000256" key="2">
    <source>
        <dbReference type="ARBA" id="ARBA00004651"/>
    </source>
</evidence>
<dbReference type="GO" id="GO:0005886">
    <property type="term" value="C:plasma membrane"/>
    <property type="evidence" value="ECO:0007669"/>
    <property type="project" value="UniProtKB-SubCell"/>
</dbReference>
<comment type="caution">
    <text evidence="15">The sequence shown here is derived from an EMBL/GenBank/DDBJ whole genome shotgun (WGS) entry which is preliminary data.</text>
</comment>
<keyword evidence="6" id="KW-0967">Endosome</keyword>
<evidence type="ECO:0000256" key="3">
    <source>
        <dbReference type="ARBA" id="ARBA00006840"/>
    </source>
</evidence>
<dbReference type="PRINTS" id="PR00259">
    <property type="entry name" value="TMFOUR"/>
</dbReference>
<organism evidence="15 16">
    <name type="scientific">Chiloscyllium punctatum</name>
    <name type="common">Brownbanded bambooshark</name>
    <name type="synonym">Hemiscyllium punctatum</name>
    <dbReference type="NCBI Taxonomy" id="137246"/>
    <lineage>
        <taxon>Eukaryota</taxon>
        <taxon>Metazoa</taxon>
        <taxon>Chordata</taxon>
        <taxon>Craniata</taxon>
        <taxon>Vertebrata</taxon>
        <taxon>Chondrichthyes</taxon>
        <taxon>Elasmobranchii</taxon>
        <taxon>Galeomorphii</taxon>
        <taxon>Galeoidea</taxon>
        <taxon>Orectolobiformes</taxon>
        <taxon>Hemiscylliidae</taxon>
        <taxon>Chiloscyllium</taxon>
    </lineage>
</organism>
<comment type="function">
    <text evidence="11">Part of TspanC8 subgroup, composed of 6 members that interact with the transmembrane metalloprotease ADAM10. This interaction is required for ADAM10 exit from the endoplasmic reticulum and for enzymatic maturation and trafficking to the cell surface as well as substrate specificity. Different TspanC8/ADAM10 complexes have distinct substrates. Promotes ADAM10-mediated cleavage of CDH2. Negatively regulates ligand-induced Notch activity probably by regulating ADAM10 activity.</text>
</comment>
<dbReference type="SUPFAM" id="SSF48652">
    <property type="entry name" value="Tetraspanin"/>
    <property type="match status" value="1"/>
</dbReference>
<dbReference type="FunFam" id="1.10.1450.10:FF:000011">
    <property type="entry name" value="Tetraspanin"/>
    <property type="match status" value="1"/>
</dbReference>
<comment type="subunit">
    <text evidence="12">Interacts with ADAM10; the interaction influences ADAM10 substrate specificity, endocytosis and turnover.</text>
</comment>
<evidence type="ECO:0000256" key="5">
    <source>
        <dbReference type="ARBA" id="ARBA00022692"/>
    </source>
</evidence>
<dbReference type="PANTHER" id="PTHR19282">
    <property type="entry name" value="TETRASPANIN"/>
    <property type="match status" value="1"/>
</dbReference>
<dbReference type="Pfam" id="PF00335">
    <property type="entry name" value="Tetraspanin"/>
    <property type="match status" value="1"/>
</dbReference>
<dbReference type="GO" id="GO:0051604">
    <property type="term" value="P:protein maturation"/>
    <property type="evidence" value="ECO:0007669"/>
    <property type="project" value="UniProtKB-ARBA"/>
</dbReference>
<evidence type="ECO:0000256" key="8">
    <source>
        <dbReference type="ARBA" id="ARBA00023136"/>
    </source>
</evidence>
<keyword evidence="5 14" id="KW-0812">Transmembrane</keyword>
<keyword evidence="10" id="KW-0325">Glycoprotein</keyword>
<keyword evidence="4" id="KW-1003">Cell membrane</keyword>
<dbReference type="OrthoDB" id="8122038at2759"/>